<organism evidence="1 2">
    <name type="scientific">Brevundimonas aurantiaca</name>
    <dbReference type="NCBI Taxonomy" id="74316"/>
    <lineage>
        <taxon>Bacteria</taxon>
        <taxon>Pseudomonadati</taxon>
        <taxon>Pseudomonadota</taxon>
        <taxon>Alphaproteobacteria</taxon>
        <taxon>Caulobacterales</taxon>
        <taxon>Caulobacteraceae</taxon>
        <taxon>Brevundimonas</taxon>
    </lineage>
</organism>
<sequence>MMARVGYDAFEGLKRLAEAGERLDIGVAEVLVYHLAVEREVALVVDKLAVYPDPLRSLSHANRMKVLGAFWRGPKEAGEALLTVLQRFNELRNGVAHGDPPRRIEAAKSRLREAFAVLLPGDDENQRTIPEIAAGVIGFLADNPSNAQLRLRRMAADVFEQTFAGHDVGTDKAD</sequence>
<proteinExistence type="predicted"/>
<accession>A0A7W9F9C9</accession>
<evidence type="ECO:0000313" key="1">
    <source>
        <dbReference type="EMBL" id="MBB5740982.1"/>
    </source>
</evidence>
<reference evidence="1 2" key="1">
    <citation type="submission" date="2020-08" db="EMBL/GenBank/DDBJ databases">
        <title>Genomic Encyclopedia of Type Strains, Phase IV (KMG-IV): sequencing the most valuable type-strain genomes for metagenomic binning, comparative biology and taxonomic classification.</title>
        <authorList>
            <person name="Goeker M."/>
        </authorList>
    </citation>
    <scope>NUCLEOTIDE SEQUENCE [LARGE SCALE GENOMIC DNA]</scope>
    <source>
        <strain evidence="1 2">DSM 4731</strain>
    </source>
</reference>
<dbReference type="AlphaFoldDB" id="A0A7W9F9C9"/>
<evidence type="ECO:0000313" key="2">
    <source>
        <dbReference type="Proteomes" id="UP000527324"/>
    </source>
</evidence>
<comment type="caution">
    <text evidence="1">The sequence shown here is derived from an EMBL/GenBank/DDBJ whole genome shotgun (WGS) entry which is preliminary data.</text>
</comment>
<dbReference type="EMBL" id="JACHOQ010000008">
    <property type="protein sequence ID" value="MBB5740982.1"/>
    <property type="molecule type" value="Genomic_DNA"/>
</dbReference>
<keyword evidence="2" id="KW-1185">Reference proteome</keyword>
<dbReference type="Proteomes" id="UP000527324">
    <property type="component" value="Unassembled WGS sequence"/>
</dbReference>
<protein>
    <submittedName>
        <fullName evidence="1">Uncharacterized protein</fullName>
    </submittedName>
</protein>
<name>A0A7W9F9C9_9CAUL</name>
<gene>
    <name evidence="1" type="ORF">GGQ93_002717</name>
</gene>